<evidence type="ECO:0000259" key="2">
    <source>
        <dbReference type="Pfam" id="PF22939"/>
    </source>
</evidence>
<keyword evidence="1" id="KW-0677">Repeat</keyword>
<dbReference type="InterPro" id="IPR056884">
    <property type="entry name" value="NPHP3-like_N"/>
</dbReference>
<dbReference type="InterPro" id="IPR011047">
    <property type="entry name" value="Quinoprotein_ADH-like_sf"/>
</dbReference>
<evidence type="ECO:0000256" key="1">
    <source>
        <dbReference type="ARBA" id="ARBA00022737"/>
    </source>
</evidence>
<dbReference type="RefSeq" id="XP_024726360.1">
    <property type="nucleotide sequence ID" value="XM_024876430.1"/>
</dbReference>
<dbReference type="Gene3D" id="2.130.10.10">
    <property type="entry name" value="YVTN repeat-like/Quinoprotein amine dehydrogenase"/>
    <property type="match status" value="3"/>
</dbReference>
<dbReference type="STRING" id="1095630.A0A2J6SFC5"/>
<dbReference type="Pfam" id="PF22939">
    <property type="entry name" value="WHD_GPIID"/>
    <property type="match status" value="1"/>
</dbReference>
<feature type="domain" description="GPI inositol-deacylase winged helix" evidence="2">
    <location>
        <begin position="608"/>
        <end position="696"/>
    </location>
</feature>
<dbReference type="GeneID" id="36584509"/>
<dbReference type="OrthoDB" id="194358at2759"/>
<keyword evidence="5" id="KW-1185">Reference proteome</keyword>
<feature type="domain" description="Nephrocystin 3-like N-terminal" evidence="3">
    <location>
        <begin position="343"/>
        <end position="505"/>
    </location>
</feature>
<accession>A0A2J6SFC5</accession>
<organism evidence="4 5">
    <name type="scientific">Hyaloscypha bicolor E</name>
    <dbReference type="NCBI Taxonomy" id="1095630"/>
    <lineage>
        <taxon>Eukaryota</taxon>
        <taxon>Fungi</taxon>
        <taxon>Dikarya</taxon>
        <taxon>Ascomycota</taxon>
        <taxon>Pezizomycotina</taxon>
        <taxon>Leotiomycetes</taxon>
        <taxon>Helotiales</taxon>
        <taxon>Hyaloscyphaceae</taxon>
        <taxon>Hyaloscypha</taxon>
        <taxon>Hyaloscypha bicolor</taxon>
    </lineage>
</organism>
<proteinExistence type="predicted"/>
<evidence type="ECO:0000313" key="4">
    <source>
        <dbReference type="EMBL" id="PMD49456.1"/>
    </source>
</evidence>
<dbReference type="Pfam" id="PF24883">
    <property type="entry name" value="NPHP3_N"/>
    <property type="match status" value="1"/>
</dbReference>
<dbReference type="SUPFAM" id="SSF50998">
    <property type="entry name" value="Quinoprotein alcohol dehydrogenase-like"/>
    <property type="match status" value="1"/>
</dbReference>
<dbReference type="InterPro" id="IPR001680">
    <property type="entry name" value="WD40_rpt"/>
</dbReference>
<dbReference type="InParanoid" id="A0A2J6SFC5"/>
<dbReference type="PANTHER" id="PTHR10039:SF16">
    <property type="entry name" value="GPI INOSITOL-DEACYLASE"/>
    <property type="match status" value="1"/>
</dbReference>
<dbReference type="EMBL" id="KZ613921">
    <property type="protein sequence ID" value="PMD49456.1"/>
    <property type="molecule type" value="Genomic_DNA"/>
</dbReference>
<name>A0A2J6SFC5_9HELO</name>
<dbReference type="PANTHER" id="PTHR10039">
    <property type="entry name" value="AMELOGENIN"/>
    <property type="match status" value="1"/>
</dbReference>
<protein>
    <submittedName>
        <fullName evidence="4">WD40 repeat-like protein</fullName>
    </submittedName>
</protein>
<gene>
    <name evidence="4" type="ORF">K444DRAFT_549147</name>
</gene>
<dbReference type="InterPro" id="IPR054471">
    <property type="entry name" value="GPIID_WHD"/>
</dbReference>
<reference evidence="4 5" key="1">
    <citation type="submission" date="2016-04" db="EMBL/GenBank/DDBJ databases">
        <title>A degradative enzymes factory behind the ericoid mycorrhizal symbiosis.</title>
        <authorList>
            <consortium name="DOE Joint Genome Institute"/>
            <person name="Martino E."/>
            <person name="Morin E."/>
            <person name="Grelet G."/>
            <person name="Kuo A."/>
            <person name="Kohler A."/>
            <person name="Daghino S."/>
            <person name="Barry K."/>
            <person name="Choi C."/>
            <person name="Cichocki N."/>
            <person name="Clum A."/>
            <person name="Copeland A."/>
            <person name="Hainaut M."/>
            <person name="Haridas S."/>
            <person name="Labutti K."/>
            <person name="Lindquist E."/>
            <person name="Lipzen A."/>
            <person name="Khouja H.-R."/>
            <person name="Murat C."/>
            <person name="Ohm R."/>
            <person name="Olson A."/>
            <person name="Spatafora J."/>
            <person name="Veneault-Fourrey C."/>
            <person name="Henrissat B."/>
            <person name="Grigoriev I."/>
            <person name="Martin F."/>
            <person name="Perotto S."/>
        </authorList>
    </citation>
    <scope>NUCLEOTIDE SEQUENCE [LARGE SCALE GENOMIC DNA]</scope>
    <source>
        <strain evidence="4 5">E</strain>
    </source>
</reference>
<sequence length="1465" mass="164495">MLPEDPAFNFVSYARSANLLEPCPPLVQLSNDTSTSWAQDDNSSLGSWDSFETVVPGRTSILKSAFIAKYFAREGEKAHTPPPPPPPRRFSYLGKALDHPENYAKIDQYGPLGLNTLFDPSKPAIADLVFVHGLGGGSKKTWMKENNPSSFWPQEWLPKDDSFQNVRIHSFGYNSNWRNKENVLTIQDFAKALLADIQNCPRIPRGSHVSHSFQSILTINDEFSRYCQHLKIYSCYETLPASLGLTRTIVVEKDQAVLGCANERSTFLNTDHRRMCEFEAISDPNYQTVRDVLASAVADLYNHDARWRQELKECQQSRLDEVLGVTTAVEHDFIEIDRLRTPGTCQWLIEKQSFREWQDCPKGTQIYWMNARPATGKTVLSGKVIAHLKSVGLDCSYHFFKNGNKSNRSAIRSFLLSMAWQMSRASPEVLSKVLGICEKYDQLSKADYQILWRKLFLGGILWTRSQAPRYWVIDALDECMSGNELLRVLLKIPEGANLRIFVTSRKKIELKGIPFSPSLNIKSEEILVEDTRSDIKLYLDANFDQLPVSDQQTRQDLVALILEKSDGCFLWVSLVLRELRMVHTISDVQEVLAAVPTDMGVLYSRILDTLSETRRGEELVKSVLRWTVCSARPLKTDELSHALQFDLNDNINAVESVISMCGQLVFIDSQSRVRIVHQTARQFLLRPDIDSVFAINKEFAHTRILLACMKYLTSDEIRGPSARKRSGSKSLLELCSFAEYACTMFFQHLSFASSADDQIALILARFLSSTNVLMWITYVAAQQSNLNLLIETAKALKQYFQRRSKHQSSFGKEFVIIDAWSTDLVCLVSHFGTCLLASPSSIFTLIPPLCPADSALRKQFGSTGRGISILGLSARAWGDCLSTVIEPHDQYAALAVSKTQFAIGMASGKITIYDQTTCQQLRTLKHQEAVGVLKFDNAAGTLVSAGTSFVHVWDVTSGKKLWGFNISDQCLPLEFADQDRLLLGALGNNCVTIWDMTTGIVREIAGWTEDLITLAYASLRPISAKFCPDATLLAVLYTGEDIVLWDLELDGEYTIFSRGAGAEVICVAFSNANNKYFVASYRDGDLVLFDRSEFQIVRRILANAQVMTCSPDGRTLACGDLHGNISIFDFEGLELLYRIRTDGCIQRLEFSGDGRCLLDMRERQCHIWSPEVFLRPDLSAEDSGYASVSLAPAQEVKCAEYGSPANITSIAIYGDREHIFVGKGDGSVSLFDANCGKQLRTLFSLGRVISLHFDNASDTLISLDDSGRVMIHHCTDFAETSEELKPSFDQEFSEAIRQVLGNIGHTRLLVSSSLKDMLWTISSNGNLITKTIEWKNRESFRWASHPSQQDKLVLLIGSVLHFYEWSTLNRLTGPQGIPLELTRPPAVNIKAIMLCFGDNFFATLFSDVTAPHCNLRGFLWDTSDFPEDLTSPFQTQPYCILDEGVRHLIGYYGRNLVYLTHDGWI</sequence>
<dbReference type="Proteomes" id="UP000235371">
    <property type="component" value="Unassembled WGS sequence"/>
</dbReference>
<dbReference type="InterPro" id="IPR015943">
    <property type="entry name" value="WD40/YVTN_repeat-like_dom_sf"/>
</dbReference>
<dbReference type="SMART" id="SM00320">
    <property type="entry name" value="WD40"/>
    <property type="match status" value="7"/>
</dbReference>
<evidence type="ECO:0000313" key="5">
    <source>
        <dbReference type="Proteomes" id="UP000235371"/>
    </source>
</evidence>
<evidence type="ECO:0000259" key="3">
    <source>
        <dbReference type="Pfam" id="PF24883"/>
    </source>
</evidence>